<dbReference type="InterPro" id="IPR036388">
    <property type="entry name" value="WH-like_DNA-bd_sf"/>
</dbReference>
<dbReference type="PANTHER" id="PTHR13947:SF37">
    <property type="entry name" value="LD18367P"/>
    <property type="match status" value="1"/>
</dbReference>
<keyword evidence="1" id="KW-0808">Transferase</keyword>
<dbReference type="PROSITE" id="PS50995">
    <property type="entry name" value="HTH_MARR_2"/>
    <property type="match status" value="1"/>
</dbReference>
<dbReference type="InterPro" id="IPR036390">
    <property type="entry name" value="WH_DNA-bd_sf"/>
</dbReference>
<evidence type="ECO:0000313" key="5">
    <source>
        <dbReference type="EMBL" id="BCK00395.1"/>
    </source>
</evidence>
<dbReference type="Pfam" id="PF00583">
    <property type="entry name" value="Acetyltransf_1"/>
    <property type="match status" value="1"/>
</dbReference>
<dbReference type="AlphaFoldDB" id="A0A7I8DSW4"/>
<evidence type="ECO:0000256" key="1">
    <source>
        <dbReference type="ARBA" id="ARBA00022679"/>
    </source>
</evidence>
<proteinExistence type="predicted"/>
<evidence type="ECO:0000259" key="4">
    <source>
        <dbReference type="PROSITE" id="PS51186"/>
    </source>
</evidence>
<evidence type="ECO:0000313" key="6">
    <source>
        <dbReference type="Proteomes" id="UP000515703"/>
    </source>
</evidence>
<name>A0A7I8DSW4_9FIRM</name>
<sequence>MDTVHTSFISDIRRFNRFYTNVLGLLDQNMLDSEFTLSQARVLYEIGESKNCTSKILIRKLSIDSGYLSRIIRGFEKHELIFREQSPEDKRIYYLYLTQKGRETMKSLNELSDRHISNLVAELSEEEKIRFANSMKVIENALNGSKEATAQKEVTAKEEVVAKEKATAKEKAATQEESTDSKETAGQEKSEVNDIVSTAEKKTVVIRSDLRPGDVGQLIYLHGWLYEKECGYNHIFEGYVCKTFYDFYQHYNSKKDRVWIAETEDKIVGAIAIVGHSETRAQLRWFILHPNYRGIGLGSKLLSGAIEYCRNKGFKEVFLETTREQQTAVAMYKKAGFKLVKEFDNNAWGKTLTEQMYELTIE</sequence>
<dbReference type="InterPro" id="IPR050769">
    <property type="entry name" value="NAT_camello-type"/>
</dbReference>
<dbReference type="EMBL" id="AP023368">
    <property type="protein sequence ID" value="BCK00395.1"/>
    <property type="molecule type" value="Genomic_DNA"/>
</dbReference>
<dbReference type="SUPFAM" id="SSF55729">
    <property type="entry name" value="Acyl-CoA N-acyltransferases (Nat)"/>
    <property type="match status" value="1"/>
</dbReference>
<dbReference type="Proteomes" id="UP000515703">
    <property type="component" value="Chromosome"/>
</dbReference>
<dbReference type="InterPro" id="IPR000835">
    <property type="entry name" value="HTH_MarR-typ"/>
</dbReference>
<dbReference type="RefSeq" id="WP_185256070.1">
    <property type="nucleotide sequence ID" value="NZ_AP023368.1"/>
</dbReference>
<dbReference type="SMART" id="SM00347">
    <property type="entry name" value="HTH_MARR"/>
    <property type="match status" value="1"/>
</dbReference>
<evidence type="ECO:0000256" key="2">
    <source>
        <dbReference type="SAM" id="MobiDB-lite"/>
    </source>
</evidence>
<dbReference type="KEGG" id="acht:bsdcttw_34350"/>
<gene>
    <name evidence="5" type="ORF">bsdcttw_34350</name>
</gene>
<keyword evidence="6" id="KW-1185">Reference proteome</keyword>
<evidence type="ECO:0000259" key="3">
    <source>
        <dbReference type="PROSITE" id="PS50995"/>
    </source>
</evidence>
<reference evidence="5 6" key="2">
    <citation type="submission" date="2020-08" db="EMBL/GenBank/DDBJ databases">
        <authorList>
            <person name="Ueki A."/>
            <person name="Tonouchi A."/>
        </authorList>
    </citation>
    <scope>NUCLEOTIDE SEQUENCE [LARGE SCALE GENOMIC DNA]</scope>
    <source>
        <strain evidence="5 6">CTTW</strain>
    </source>
</reference>
<feature type="region of interest" description="Disordered" evidence="2">
    <location>
        <begin position="167"/>
        <end position="193"/>
    </location>
</feature>
<dbReference type="PANTHER" id="PTHR13947">
    <property type="entry name" value="GNAT FAMILY N-ACETYLTRANSFERASE"/>
    <property type="match status" value="1"/>
</dbReference>
<evidence type="ECO:0008006" key="7">
    <source>
        <dbReference type="Google" id="ProtNLM"/>
    </source>
</evidence>
<reference evidence="5 6" key="1">
    <citation type="submission" date="2020-08" db="EMBL/GenBank/DDBJ databases">
        <title>Draft genome sequencing of an Anaerocolumna strain isolated from anoxic soil subjected to BSD treatment.</title>
        <authorList>
            <person name="Uek A."/>
            <person name="Tonouchi A."/>
        </authorList>
    </citation>
    <scope>NUCLEOTIDE SEQUENCE [LARGE SCALE GENOMIC DNA]</scope>
    <source>
        <strain evidence="5 6">CTTW</strain>
    </source>
</reference>
<feature type="domain" description="N-acetyltransferase" evidence="4">
    <location>
        <begin position="205"/>
        <end position="362"/>
    </location>
</feature>
<accession>A0A7I8DSW4</accession>
<dbReference type="PROSITE" id="PS51186">
    <property type="entry name" value="GNAT"/>
    <property type="match status" value="1"/>
</dbReference>
<dbReference type="InterPro" id="IPR016181">
    <property type="entry name" value="Acyl_CoA_acyltransferase"/>
</dbReference>
<dbReference type="Gene3D" id="3.40.630.30">
    <property type="match status" value="1"/>
</dbReference>
<dbReference type="GO" id="GO:0003700">
    <property type="term" value="F:DNA-binding transcription factor activity"/>
    <property type="evidence" value="ECO:0007669"/>
    <property type="project" value="InterPro"/>
</dbReference>
<dbReference type="SUPFAM" id="SSF46785">
    <property type="entry name" value="Winged helix' DNA-binding domain"/>
    <property type="match status" value="1"/>
</dbReference>
<protein>
    <recommendedName>
        <fullName evidence="7">MarR family transcriptional regulator</fullName>
    </recommendedName>
</protein>
<feature type="compositionally biased region" description="Basic and acidic residues" evidence="2">
    <location>
        <begin position="167"/>
        <end position="192"/>
    </location>
</feature>
<dbReference type="InterPro" id="IPR000182">
    <property type="entry name" value="GNAT_dom"/>
</dbReference>
<dbReference type="CDD" id="cd04301">
    <property type="entry name" value="NAT_SF"/>
    <property type="match status" value="1"/>
</dbReference>
<feature type="domain" description="HTH marR-type" evidence="3">
    <location>
        <begin position="5"/>
        <end position="140"/>
    </location>
</feature>
<organism evidence="5 6">
    <name type="scientific">Anaerocolumna chitinilytica</name>
    <dbReference type="NCBI Taxonomy" id="1727145"/>
    <lineage>
        <taxon>Bacteria</taxon>
        <taxon>Bacillati</taxon>
        <taxon>Bacillota</taxon>
        <taxon>Clostridia</taxon>
        <taxon>Lachnospirales</taxon>
        <taxon>Lachnospiraceae</taxon>
        <taxon>Anaerocolumna</taxon>
    </lineage>
</organism>
<dbReference type="Pfam" id="PF01047">
    <property type="entry name" value="MarR"/>
    <property type="match status" value="1"/>
</dbReference>
<dbReference type="GO" id="GO:0008080">
    <property type="term" value="F:N-acetyltransferase activity"/>
    <property type="evidence" value="ECO:0007669"/>
    <property type="project" value="InterPro"/>
</dbReference>
<dbReference type="Gene3D" id="1.10.10.10">
    <property type="entry name" value="Winged helix-like DNA-binding domain superfamily/Winged helix DNA-binding domain"/>
    <property type="match status" value="1"/>
</dbReference>